<name>A0A397STK4_9GLOM</name>
<dbReference type="AlphaFoldDB" id="A0A397STK4"/>
<accession>A0A397STK4</accession>
<dbReference type="Proteomes" id="UP000265703">
    <property type="component" value="Unassembled WGS sequence"/>
</dbReference>
<gene>
    <name evidence="1" type="ORF">C1645_878142</name>
</gene>
<evidence type="ECO:0000313" key="1">
    <source>
        <dbReference type="EMBL" id="RIA87287.1"/>
    </source>
</evidence>
<protein>
    <submittedName>
        <fullName evidence="1">Uncharacterized protein</fullName>
    </submittedName>
</protein>
<reference evidence="1 2" key="1">
    <citation type="submission" date="2018-06" db="EMBL/GenBank/DDBJ databases">
        <title>Comparative genomics reveals the genomic features of Rhizophagus irregularis, R. cerebriforme, R. diaphanum and Gigaspora rosea, and their symbiotic lifestyle signature.</title>
        <authorList>
            <person name="Morin E."/>
            <person name="San Clemente H."/>
            <person name="Chen E.C.H."/>
            <person name="De La Providencia I."/>
            <person name="Hainaut M."/>
            <person name="Kuo A."/>
            <person name="Kohler A."/>
            <person name="Murat C."/>
            <person name="Tang N."/>
            <person name="Roy S."/>
            <person name="Loubradou J."/>
            <person name="Henrissat B."/>
            <person name="Grigoriev I.V."/>
            <person name="Corradi N."/>
            <person name="Roux C."/>
            <person name="Martin F.M."/>
        </authorList>
    </citation>
    <scope>NUCLEOTIDE SEQUENCE [LARGE SCALE GENOMIC DNA]</scope>
    <source>
        <strain evidence="1 2">DAOM 227022</strain>
    </source>
</reference>
<proteinExistence type="predicted"/>
<evidence type="ECO:0000313" key="2">
    <source>
        <dbReference type="Proteomes" id="UP000265703"/>
    </source>
</evidence>
<organism evidence="1 2">
    <name type="scientific">Glomus cerebriforme</name>
    <dbReference type="NCBI Taxonomy" id="658196"/>
    <lineage>
        <taxon>Eukaryota</taxon>
        <taxon>Fungi</taxon>
        <taxon>Fungi incertae sedis</taxon>
        <taxon>Mucoromycota</taxon>
        <taxon>Glomeromycotina</taxon>
        <taxon>Glomeromycetes</taxon>
        <taxon>Glomerales</taxon>
        <taxon>Glomeraceae</taxon>
        <taxon>Glomus</taxon>
    </lineage>
</organism>
<comment type="caution">
    <text evidence="1">The sequence shown here is derived from an EMBL/GenBank/DDBJ whole genome shotgun (WGS) entry which is preliminary data.</text>
</comment>
<keyword evidence="2" id="KW-1185">Reference proteome</keyword>
<dbReference type="EMBL" id="QKYT01000316">
    <property type="protein sequence ID" value="RIA87287.1"/>
    <property type="molecule type" value="Genomic_DNA"/>
</dbReference>
<sequence length="101" mass="11691">MATNEFSPPFGFEDLKDDSSKIMLKIEIFEDRTEGPIPNTNVKLVELYQNERPDICQETSDLNNIDFIDSENNNISNIFNSKECKTTEKENEVSYLPSYED</sequence>